<dbReference type="EMBL" id="JAIZAY010000003">
    <property type="protein sequence ID" value="KAJ8045941.1"/>
    <property type="molecule type" value="Genomic_DNA"/>
</dbReference>
<dbReference type="Proteomes" id="UP001152320">
    <property type="component" value="Chromosome 3"/>
</dbReference>
<feature type="compositionally biased region" description="Pro residues" evidence="2">
    <location>
        <begin position="15"/>
        <end position="26"/>
    </location>
</feature>
<dbReference type="OrthoDB" id="10072310at2759"/>
<evidence type="ECO:0000256" key="2">
    <source>
        <dbReference type="SAM" id="MobiDB-lite"/>
    </source>
</evidence>
<keyword evidence="3" id="KW-0472">Membrane</keyword>
<feature type="coiled-coil region" evidence="1">
    <location>
        <begin position="214"/>
        <end position="241"/>
    </location>
</feature>
<accession>A0A9Q1CIH9</accession>
<sequence length="481" mass="52703">MRPTMMTRNGFTPLPLDPPPPTPPRAIPNGRAPSYGRPAEYHDVIDIHKKQPQYQEIPYAITNGQASPPESVQMHQLSTFQPSDTEVDQALFMTHIPNSNSTAPLTEPPVPPPGERRPRKKANPLYDSFNDVVTTTSSTKKPPSKESCRTQSFRCIKHPITLFVIFLIVIANFIALLLLFTGTVEQVTPGAREKLTQTTPASGIPDQAELLAMIQRQASVIERLETRIVQLEQLLMTNSSENATTTARIAKNTVQIEILTDQVSSLTTNTAVQIQAVDGRLSFVEALSSSSVQEIDSLENQVDNLEKNVSSLNRELMVLNAITETIRQDVVSIRGKNTAQQTEIQQISSRINVVDQDFRNQLNIYNDSIYEDLETISKMQGPPGVNGSRGRDGADLSTCEYKTHTSSTGFSRDLTIGSSFAPDEGFVFTGVSCSTFGGTTANLKVATGGTSYNCECEGQTGAYTANARFCAIHYWQCPIAG</sequence>
<evidence type="ECO:0000256" key="3">
    <source>
        <dbReference type="SAM" id="Phobius"/>
    </source>
</evidence>
<feature type="coiled-coil region" evidence="1">
    <location>
        <begin position="288"/>
        <end position="322"/>
    </location>
</feature>
<keyword evidence="3" id="KW-1133">Transmembrane helix</keyword>
<evidence type="ECO:0000313" key="4">
    <source>
        <dbReference type="EMBL" id="KAJ8045941.1"/>
    </source>
</evidence>
<reference evidence="4" key="1">
    <citation type="submission" date="2021-10" db="EMBL/GenBank/DDBJ databases">
        <title>Tropical sea cucumber genome reveals ecological adaptation and Cuvierian tubules defense mechanism.</title>
        <authorList>
            <person name="Chen T."/>
        </authorList>
    </citation>
    <scope>NUCLEOTIDE SEQUENCE</scope>
    <source>
        <strain evidence="4">Nanhai2018</strain>
        <tissue evidence="4">Muscle</tissue>
    </source>
</reference>
<feature type="compositionally biased region" description="Polar residues" evidence="2">
    <location>
        <begin position="1"/>
        <end position="10"/>
    </location>
</feature>
<gene>
    <name evidence="4" type="ORF">HOLleu_09061</name>
</gene>
<feature type="region of interest" description="Disordered" evidence="2">
    <location>
        <begin position="1"/>
        <end position="38"/>
    </location>
</feature>
<keyword evidence="5" id="KW-1185">Reference proteome</keyword>
<dbReference type="Gene3D" id="1.10.287.1490">
    <property type="match status" value="1"/>
</dbReference>
<protein>
    <submittedName>
        <fullName evidence="4">Uncharacterized protein</fullName>
    </submittedName>
</protein>
<feature type="region of interest" description="Disordered" evidence="2">
    <location>
        <begin position="97"/>
        <end position="123"/>
    </location>
</feature>
<dbReference type="AlphaFoldDB" id="A0A9Q1CIH9"/>
<evidence type="ECO:0000313" key="5">
    <source>
        <dbReference type="Proteomes" id="UP001152320"/>
    </source>
</evidence>
<comment type="caution">
    <text evidence="4">The sequence shown here is derived from an EMBL/GenBank/DDBJ whole genome shotgun (WGS) entry which is preliminary data.</text>
</comment>
<name>A0A9Q1CIH9_HOLLE</name>
<organism evidence="4 5">
    <name type="scientific">Holothuria leucospilota</name>
    <name type="common">Black long sea cucumber</name>
    <name type="synonym">Mertensiothuria leucospilota</name>
    <dbReference type="NCBI Taxonomy" id="206669"/>
    <lineage>
        <taxon>Eukaryota</taxon>
        <taxon>Metazoa</taxon>
        <taxon>Echinodermata</taxon>
        <taxon>Eleutherozoa</taxon>
        <taxon>Echinozoa</taxon>
        <taxon>Holothuroidea</taxon>
        <taxon>Aspidochirotacea</taxon>
        <taxon>Aspidochirotida</taxon>
        <taxon>Holothuriidae</taxon>
        <taxon>Holothuria</taxon>
    </lineage>
</organism>
<keyword evidence="3" id="KW-0812">Transmembrane</keyword>
<feature type="transmembrane region" description="Helical" evidence="3">
    <location>
        <begin position="160"/>
        <end position="180"/>
    </location>
</feature>
<proteinExistence type="predicted"/>
<keyword evidence="1" id="KW-0175">Coiled coil</keyword>
<evidence type="ECO:0000256" key="1">
    <source>
        <dbReference type="SAM" id="Coils"/>
    </source>
</evidence>